<feature type="signal peptide" evidence="1">
    <location>
        <begin position="1"/>
        <end position="27"/>
    </location>
</feature>
<dbReference type="PANTHER" id="PTHR35580">
    <property type="entry name" value="CELL SURFACE GLYCOPROTEIN (S-LAYER PROTEIN)-LIKE PROTEIN"/>
    <property type="match status" value="1"/>
</dbReference>
<dbReference type="AlphaFoldDB" id="A0A915YHW6"/>
<accession>A0A915YHW6</accession>
<dbReference type="Pfam" id="PF06739">
    <property type="entry name" value="SBBP"/>
    <property type="match status" value="1"/>
</dbReference>
<dbReference type="SUPFAM" id="SSF63829">
    <property type="entry name" value="Calcium-dependent phosphotriesterase"/>
    <property type="match status" value="1"/>
</dbReference>
<protein>
    <submittedName>
        <fullName evidence="3">SBBP repeat-containing protein</fullName>
    </submittedName>
</protein>
<feature type="chain" id="PRO_5037723867" evidence="1">
    <location>
        <begin position="28"/>
        <end position="568"/>
    </location>
</feature>
<evidence type="ECO:0000259" key="2">
    <source>
        <dbReference type="Pfam" id="PF18962"/>
    </source>
</evidence>
<keyword evidence="1" id="KW-0732">Signal</keyword>
<keyword evidence="4" id="KW-1185">Reference proteome</keyword>
<reference evidence="3" key="1">
    <citation type="submission" date="2022-09" db="EMBL/GenBank/DDBJ databases">
        <title>Aureispira anguillicida sp. nov., isolated from Leptocephalus of Japanese eel Anguilla japonica.</title>
        <authorList>
            <person name="Yuasa K."/>
            <person name="Mekata T."/>
            <person name="Ikunari K."/>
        </authorList>
    </citation>
    <scope>NUCLEOTIDE SEQUENCE</scope>
    <source>
        <strain evidence="3">EL160426</strain>
    </source>
</reference>
<dbReference type="RefSeq" id="WP_264788563.1">
    <property type="nucleotide sequence ID" value="NZ_AP026867.1"/>
</dbReference>
<dbReference type="Proteomes" id="UP001060919">
    <property type="component" value="Chromosome"/>
</dbReference>
<gene>
    <name evidence="3" type="ORF">AsAng_0040060</name>
</gene>
<evidence type="ECO:0000313" key="4">
    <source>
        <dbReference type="Proteomes" id="UP001060919"/>
    </source>
</evidence>
<evidence type="ECO:0000256" key="1">
    <source>
        <dbReference type="SAM" id="SignalP"/>
    </source>
</evidence>
<name>A0A915YHW6_9BACT</name>
<organism evidence="3 4">
    <name type="scientific">Aureispira anguillae</name>
    <dbReference type="NCBI Taxonomy" id="2864201"/>
    <lineage>
        <taxon>Bacteria</taxon>
        <taxon>Pseudomonadati</taxon>
        <taxon>Bacteroidota</taxon>
        <taxon>Saprospiria</taxon>
        <taxon>Saprospirales</taxon>
        <taxon>Saprospiraceae</taxon>
        <taxon>Aureispira</taxon>
    </lineage>
</organism>
<feature type="domain" description="Secretion system C-terminal sorting" evidence="2">
    <location>
        <begin position="496"/>
        <end position="557"/>
    </location>
</feature>
<dbReference type="Pfam" id="PF18962">
    <property type="entry name" value="Por_Secre_tail"/>
    <property type="match status" value="1"/>
</dbReference>
<dbReference type="NCBIfam" id="TIGR04183">
    <property type="entry name" value="Por_Secre_tail"/>
    <property type="match status" value="1"/>
</dbReference>
<dbReference type="KEGG" id="aup:AsAng_0040060"/>
<dbReference type="InterPro" id="IPR010620">
    <property type="entry name" value="SBBP_repeat"/>
</dbReference>
<sequence>MNCTKFTVQNYYLLTIFCFIMSHNAMAQSFEWVVAMGSNRMDMGNDIAVDAIGNVYATGYFHETIDADPTSGTTNLTANGGSDIFIQKLDATGNLLWAKNVGGSGWDIGEAIAVDQQGAVYITGTFRDTVDFDPSANTFPLISKGAVDIFVLKLDAAGNFIWAKSMGGSSYDNGRSIVVDHSNNIYIAGNFKGTTDFDPDAGVFNLSSPSYSAFVLKLNPNGHLIWVKNMEGTNDSDANDIDVDAGGNIYTSGYFIGTIDLDPNSGVNNVNTVGGYDGFVQKLDTAGNLVWGNSIGGIDDDRANGIIVDGANNIYTTGYFAGTVDFDPGAGVTNLSTVSSGSGIFIQKLNPNGNLIWAKNMGGYGSSWGSDFAIDASDNLYLTGAFSSTVDFDPNGGTTNLTATYFDVFTQKLDSMGNLVWVKGIGGNNYDTGKGIAVDGNGGVYTIGGFKYTVDFDPGVGVVNRTAVDNFDIFIQKLNTSTNLNNQKIPLSTTRVYPNPSKEWVTIKSNDLIGASLRVLNLSGQTIFTQKHLTTNQYQLELKEGAGVYIVEVIYENRIERIKLVKKE</sequence>
<dbReference type="PANTHER" id="PTHR35580:SF1">
    <property type="entry name" value="PHYTASE-LIKE DOMAIN-CONTAINING PROTEIN"/>
    <property type="match status" value="1"/>
</dbReference>
<dbReference type="InterPro" id="IPR052918">
    <property type="entry name" value="Motility_Chemotaxis_Reg"/>
</dbReference>
<proteinExistence type="predicted"/>
<evidence type="ECO:0000313" key="3">
    <source>
        <dbReference type="EMBL" id="BDS13276.1"/>
    </source>
</evidence>
<dbReference type="EMBL" id="AP026867">
    <property type="protein sequence ID" value="BDS13276.1"/>
    <property type="molecule type" value="Genomic_DNA"/>
</dbReference>
<dbReference type="InterPro" id="IPR026444">
    <property type="entry name" value="Secre_tail"/>
</dbReference>